<evidence type="ECO:0000259" key="7">
    <source>
        <dbReference type="PROSITE" id="PS50030"/>
    </source>
</evidence>
<proteinExistence type="inferred from homology"/>
<dbReference type="SUPFAM" id="SSF56281">
    <property type="entry name" value="Metallo-hydrolase/oxidoreductase"/>
    <property type="match status" value="1"/>
</dbReference>
<sequence>MNQDASCHLLANSVYIDGFSAYSNQWKNSLCSWVLSHYHADHYKGLKRGTLGRNQLNGTIHCTEVTKLLLERVHFVDDEGNTKANNTKANNTKAKTKAETTPLQQTTKIQSHSYGEEFEVKDGKGGVLSCTFLPANHCPGAAILLFSTSSDPKTINIHCGDMRYSPSMLEAVLERREKGAKFGEIFLDTTYGFPKYSFPPQQSVIDSVALSVVSELSHPSRTLILLSCYSIGKEKLLAECAMQTAKKLYVNPKKALMLQCVKDGSLDDGSGVPPSAALNLITSTTSDPASSPIHVIPMNVAGEMFPYFIPDYRNCADYADKHGGGIRYDRVVAFIPTGWANATNWNRKNATNMKQVPRRMKKGDKGVMKTAEDENDLVEVTVNLVGYSEHSTYKELVAFVEGLKPVKVTPTVYSSEEKRKKITDDFNKYCDRGAAKEKFLSSFFGEGGSGGSKSSKKHQATAVSKPSMSSPPKPSFALPPVPSEGDVALITSMGFSASVAEAALAFSKNNAQRAVEYLLSSSSPPHQNPQKRQASDKNSPKPPPKREKTKTLDSFFLRPKK</sequence>
<dbReference type="Pfam" id="PF07522">
    <property type="entry name" value="DRMBL"/>
    <property type="match status" value="1"/>
</dbReference>
<dbReference type="GO" id="GO:0035312">
    <property type="term" value="F:5'-3' DNA exonuclease activity"/>
    <property type="evidence" value="ECO:0007669"/>
    <property type="project" value="TreeGrafter"/>
</dbReference>
<name>A0A9W7G8K3_9STRA</name>
<keyword evidence="4" id="KW-0234">DNA repair</keyword>
<dbReference type="Gene3D" id="3.40.50.12650">
    <property type="match status" value="1"/>
</dbReference>
<dbReference type="PANTHER" id="PTHR23240:SF6">
    <property type="entry name" value="DNA CROSS-LINK REPAIR 1A PROTEIN"/>
    <property type="match status" value="1"/>
</dbReference>
<protein>
    <recommendedName>
        <fullName evidence="7">UBA domain-containing protein</fullName>
    </recommendedName>
</protein>
<evidence type="ECO:0000256" key="6">
    <source>
        <dbReference type="SAM" id="MobiDB-lite"/>
    </source>
</evidence>
<dbReference type="AlphaFoldDB" id="A0A9W7G8K3"/>
<dbReference type="SMART" id="SM00165">
    <property type="entry name" value="UBA"/>
    <property type="match status" value="1"/>
</dbReference>
<feature type="domain" description="UBA" evidence="7">
    <location>
        <begin position="480"/>
        <end position="521"/>
    </location>
</feature>
<evidence type="ECO:0000256" key="4">
    <source>
        <dbReference type="ARBA" id="ARBA00023204"/>
    </source>
</evidence>
<feature type="region of interest" description="Disordered" evidence="6">
    <location>
        <begin position="517"/>
        <end position="561"/>
    </location>
</feature>
<keyword evidence="3" id="KW-0227">DNA damage</keyword>
<feature type="region of interest" description="Disordered" evidence="6">
    <location>
        <begin position="81"/>
        <end position="107"/>
    </location>
</feature>
<accession>A0A9W7G8K3</accession>
<dbReference type="Proteomes" id="UP001165065">
    <property type="component" value="Unassembled WGS sequence"/>
</dbReference>
<dbReference type="GO" id="GO:0003684">
    <property type="term" value="F:damaged DNA binding"/>
    <property type="evidence" value="ECO:0007669"/>
    <property type="project" value="TreeGrafter"/>
</dbReference>
<dbReference type="Gene3D" id="1.10.8.10">
    <property type="entry name" value="DNA helicase RuvA subunit, C-terminal domain"/>
    <property type="match status" value="1"/>
</dbReference>
<evidence type="ECO:0000256" key="2">
    <source>
        <dbReference type="ARBA" id="ARBA00010304"/>
    </source>
</evidence>
<feature type="compositionally biased region" description="Polar residues" evidence="6">
    <location>
        <begin position="519"/>
        <end position="532"/>
    </location>
</feature>
<organism evidence="8 9">
    <name type="scientific">Triparma columacea</name>
    <dbReference type="NCBI Taxonomy" id="722753"/>
    <lineage>
        <taxon>Eukaryota</taxon>
        <taxon>Sar</taxon>
        <taxon>Stramenopiles</taxon>
        <taxon>Ochrophyta</taxon>
        <taxon>Bolidophyceae</taxon>
        <taxon>Parmales</taxon>
        <taxon>Triparmaceae</taxon>
        <taxon>Triparma</taxon>
    </lineage>
</organism>
<comment type="subcellular location">
    <subcellularLocation>
        <location evidence="1">Nucleus</location>
    </subcellularLocation>
</comment>
<dbReference type="GO" id="GO:0006303">
    <property type="term" value="P:double-strand break repair via nonhomologous end joining"/>
    <property type="evidence" value="ECO:0007669"/>
    <property type="project" value="TreeGrafter"/>
</dbReference>
<gene>
    <name evidence="8" type="ORF">TrCOL_g5031</name>
</gene>
<dbReference type="InterPro" id="IPR015940">
    <property type="entry name" value="UBA"/>
</dbReference>
<reference evidence="9" key="1">
    <citation type="journal article" date="2023" name="Commun. Biol.">
        <title>Genome analysis of Parmales, the sister group of diatoms, reveals the evolutionary specialization of diatoms from phago-mixotrophs to photoautotrophs.</title>
        <authorList>
            <person name="Ban H."/>
            <person name="Sato S."/>
            <person name="Yoshikawa S."/>
            <person name="Yamada K."/>
            <person name="Nakamura Y."/>
            <person name="Ichinomiya M."/>
            <person name="Sato N."/>
            <person name="Blanc-Mathieu R."/>
            <person name="Endo H."/>
            <person name="Kuwata A."/>
            <person name="Ogata H."/>
        </authorList>
    </citation>
    <scope>NUCLEOTIDE SEQUENCE [LARGE SCALE GENOMIC DNA]</scope>
</reference>
<feature type="compositionally biased region" description="Basic and acidic residues" evidence="6">
    <location>
        <begin position="533"/>
        <end position="551"/>
    </location>
</feature>
<dbReference type="Pfam" id="PF00627">
    <property type="entry name" value="UBA"/>
    <property type="match status" value="1"/>
</dbReference>
<keyword evidence="5" id="KW-0539">Nucleus</keyword>
<dbReference type="EMBL" id="BRYA01000106">
    <property type="protein sequence ID" value="GMI39587.1"/>
    <property type="molecule type" value="Genomic_DNA"/>
</dbReference>
<dbReference type="CDD" id="cd14297">
    <property type="entry name" value="UBA2_spUBP14_like"/>
    <property type="match status" value="1"/>
</dbReference>
<dbReference type="Gene3D" id="3.60.15.10">
    <property type="entry name" value="Ribonuclease Z/Hydroxyacylglutathione hydrolase-like"/>
    <property type="match status" value="1"/>
</dbReference>
<evidence type="ECO:0000313" key="9">
    <source>
        <dbReference type="Proteomes" id="UP001165065"/>
    </source>
</evidence>
<evidence type="ECO:0000313" key="8">
    <source>
        <dbReference type="EMBL" id="GMI39587.1"/>
    </source>
</evidence>
<comment type="similarity">
    <text evidence="2">Belongs to the DNA repair metallo-beta-lactamase (DRMBL) family.</text>
</comment>
<dbReference type="InterPro" id="IPR036866">
    <property type="entry name" value="RibonucZ/Hydroxyglut_hydro"/>
</dbReference>
<feature type="compositionally biased region" description="Low complexity" evidence="6">
    <location>
        <begin position="82"/>
        <end position="93"/>
    </location>
</feature>
<dbReference type="InterPro" id="IPR011084">
    <property type="entry name" value="DRMBL"/>
</dbReference>
<evidence type="ECO:0000256" key="5">
    <source>
        <dbReference type="ARBA" id="ARBA00023242"/>
    </source>
</evidence>
<feature type="region of interest" description="Disordered" evidence="6">
    <location>
        <begin position="446"/>
        <end position="480"/>
    </location>
</feature>
<comment type="caution">
    <text evidence="8">The sequence shown here is derived from an EMBL/GenBank/DDBJ whole genome shotgun (WGS) entry which is preliminary data.</text>
</comment>
<evidence type="ECO:0000256" key="3">
    <source>
        <dbReference type="ARBA" id="ARBA00022763"/>
    </source>
</evidence>
<dbReference type="SUPFAM" id="SSF46934">
    <property type="entry name" value="UBA-like"/>
    <property type="match status" value="1"/>
</dbReference>
<feature type="compositionally biased region" description="Pro residues" evidence="6">
    <location>
        <begin position="469"/>
        <end position="480"/>
    </location>
</feature>
<keyword evidence="9" id="KW-1185">Reference proteome</keyword>
<dbReference type="PROSITE" id="PS50030">
    <property type="entry name" value="UBA"/>
    <property type="match status" value="1"/>
</dbReference>
<dbReference type="OrthoDB" id="262529at2759"/>
<dbReference type="InterPro" id="IPR009060">
    <property type="entry name" value="UBA-like_sf"/>
</dbReference>
<dbReference type="GO" id="GO:0005634">
    <property type="term" value="C:nucleus"/>
    <property type="evidence" value="ECO:0007669"/>
    <property type="project" value="UniProtKB-SubCell"/>
</dbReference>
<dbReference type="GO" id="GO:0036297">
    <property type="term" value="P:interstrand cross-link repair"/>
    <property type="evidence" value="ECO:0007669"/>
    <property type="project" value="TreeGrafter"/>
</dbReference>
<evidence type="ECO:0000256" key="1">
    <source>
        <dbReference type="ARBA" id="ARBA00004123"/>
    </source>
</evidence>
<dbReference type="PANTHER" id="PTHR23240">
    <property type="entry name" value="DNA CROSS-LINK REPAIR PROTEIN PSO2/SNM1-RELATED"/>
    <property type="match status" value="1"/>
</dbReference>